<keyword evidence="1 5" id="KW-0349">Heme</keyword>
<dbReference type="InterPro" id="IPR015919">
    <property type="entry name" value="Cadherin-like_sf"/>
</dbReference>
<dbReference type="InterPro" id="IPR011658">
    <property type="entry name" value="PA14_dom"/>
</dbReference>
<feature type="chain" id="PRO_5030608731" evidence="6">
    <location>
        <begin position="20"/>
        <end position="2370"/>
    </location>
</feature>
<dbReference type="PROSITE" id="PS51007">
    <property type="entry name" value="CYTC"/>
    <property type="match status" value="2"/>
</dbReference>
<dbReference type="GO" id="GO:0009055">
    <property type="term" value="F:electron transfer activity"/>
    <property type="evidence" value="ECO:0007669"/>
    <property type="project" value="InterPro"/>
</dbReference>
<dbReference type="Pfam" id="PF19078">
    <property type="entry name" value="Big_12"/>
    <property type="match status" value="1"/>
</dbReference>
<organism evidence="10 11">
    <name type="scientific">Prosthecobacter vanneervenii</name>
    <dbReference type="NCBI Taxonomy" id="48466"/>
    <lineage>
        <taxon>Bacteria</taxon>
        <taxon>Pseudomonadati</taxon>
        <taxon>Verrucomicrobiota</taxon>
        <taxon>Verrucomicrobiia</taxon>
        <taxon>Verrucomicrobiales</taxon>
        <taxon>Verrucomicrobiaceae</taxon>
        <taxon>Prosthecobacter</taxon>
    </lineage>
</organism>
<dbReference type="SUPFAM" id="SSF49299">
    <property type="entry name" value="PKD domain"/>
    <property type="match status" value="1"/>
</dbReference>
<dbReference type="InterPro" id="IPR009880">
    <property type="entry name" value="Glyoxal_oxidase_N"/>
</dbReference>
<dbReference type="Pfam" id="PF05345">
    <property type="entry name" value="He_PIG"/>
    <property type="match status" value="1"/>
</dbReference>
<keyword evidence="2 5" id="KW-0479">Metal-binding</keyword>
<evidence type="ECO:0000256" key="2">
    <source>
        <dbReference type="ARBA" id="ARBA00022723"/>
    </source>
</evidence>
<evidence type="ECO:0000313" key="10">
    <source>
        <dbReference type="EMBL" id="MBB5031921.1"/>
    </source>
</evidence>
<dbReference type="SMART" id="SM00612">
    <property type="entry name" value="Kelch"/>
    <property type="match status" value="2"/>
</dbReference>
<comment type="caution">
    <text evidence="10">The sequence shown here is derived from an EMBL/GenBank/DDBJ whole genome shotgun (WGS) entry which is preliminary data.</text>
</comment>
<dbReference type="SUPFAM" id="SSF56988">
    <property type="entry name" value="Anthrax protective antigen"/>
    <property type="match status" value="1"/>
</dbReference>
<dbReference type="InterPro" id="IPR009056">
    <property type="entry name" value="Cyt_c-like_dom"/>
</dbReference>
<dbReference type="InterPro" id="IPR011043">
    <property type="entry name" value="Gal_Oxase/kelch_b-propeller"/>
</dbReference>
<dbReference type="RefSeq" id="WP_184338846.1">
    <property type="nucleotide sequence ID" value="NZ_JACHIG010000002.1"/>
</dbReference>
<dbReference type="InterPro" id="IPR000601">
    <property type="entry name" value="PKD_dom"/>
</dbReference>
<evidence type="ECO:0000256" key="6">
    <source>
        <dbReference type="SAM" id="SignalP"/>
    </source>
</evidence>
<dbReference type="GO" id="GO:0020037">
    <property type="term" value="F:heme binding"/>
    <property type="evidence" value="ECO:0007669"/>
    <property type="project" value="InterPro"/>
</dbReference>
<dbReference type="SMART" id="SM00089">
    <property type="entry name" value="PKD"/>
    <property type="match status" value="1"/>
</dbReference>
<dbReference type="Gene3D" id="3.90.182.10">
    <property type="entry name" value="Toxin - Anthrax Protective Antigen,domain 1"/>
    <property type="match status" value="1"/>
</dbReference>
<feature type="domain" description="PA14" evidence="9">
    <location>
        <begin position="1770"/>
        <end position="1907"/>
    </location>
</feature>
<evidence type="ECO:0000259" key="9">
    <source>
        <dbReference type="PROSITE" id="PS51820"/>
    </source>
</evidence>
<dbReference type="InterPro" id="IPR044048">
    <property type="entry name" value="Big_12"/>
</dbReference>
<dbReference type="InterPro" id="IPR037524">
    <property type="entry name" value="PA14/GLEYA"/>
</dbReference>
<dbReference type="InterPro" id="IPR015943">
    <property type="entry name" value="WD40/YVTN_repeat-like_dom_sf"/>
</dbReference>
<dbReference type="EMBL" id="JACHIG010000002">
    <property type="protein sequence ID" value="MBB5031921.1"/>
    <property type="molecule type" value="Genomic_DNA"/>
</dbReference>
<proteinExistence type="predicted"/>
<dbReference type="CDD" id="cd00146">
    <property type="entry name" value="PKD"/>
    <property type="match status" value="1"/>
</dbReference>
<feature type="domain" description="Cytochrome c" evidence="8">
    <location>
        <begin position="1069"/>
        <end position="1194"/>
    </location>
</feature>
<dbReference type="Pfam" id="PF07691">
    <property type="entry name" value="PA14"/>
    <property type="match status" value="1"/>
</dbReference>
<feature type="signal peptide" evidence="6">
    <location>
        <begin position="1"/>
        <end position="19"/>
    </location>
</feature>
<keyword evidence="4 5" id="KW-0408">Iron</keyword>
<dbReference type="PROSITE" id="PS51820">
    <property type="entry name" value="PA14"/>
    <property type="match status" value="1"/>
</dbReference>
<evidence type="ECO:0000256" key="3">
    <source>
        <dbReference type="ARBA" id="ARBA00022729"/>
    </source>
</evidence>
<dbReference type="SMART" id="SM00758">
    <property type="entry name" value="PA14"/>
    <property type="match status" value="1"/>
</dbReference>
<dbReference type="InterPro" id="IPR036909">
    <property type="entry name" value="Cyt_c-like_dom_sf"/>
</dbReference>
<dbReference type="Gene3D" id="2.60.40.10">
    <property type="entry name" value="Immunoglobulins"/>
    <property type="match status" value="3"/>
</dbReference>
<dbReference type="Pfam" id="PF18911">
    <property type="entry name" value="PKD_4"/>
    <property type="match status" value="1"/>
</dbReference>
<keyword evidence="10" id="KW-0238">DNA-binding</keyword>
<feature type="domain" description="Cytochrome c" evidence="8">
    <location>
        <begin position="1210"/>
        <end position="1313"/>
    </location>
</feature>
<sequence>MKRLSLILALMMAANSANADGVTHEQDDALAAEAALLAPPAELPQVQTPSPVQYATLGKWSAVIPWTPHIPVTCAMLPDGRLLTFASSQPTTFPMGTSTYAATWDCRTGEFKVVNNPYHDMFCGGVAMLPDGRLLVNGGNNTIRDSSVFDWRTNTWSKTADMQDPRWYNTSVALPDGSVFTALGSGGSSSSERWTESKGWTRYTGIDWTQATSENDMESIWHPFLHVAPNGKIAHTGPTKTMHWVDPSGNGQIINTSACVQGYYYPKDGAMVMFAPGKLLQGAGRTVGGGATNQAWVVDINGSTPTVTQTGSLKYARTFANGVILPTGEVMAIGGNTSQIKFSDLGSVMTPEIWNPTTGTWRTAADMQVPRNYHSVAMLLPDGRVWSGGGGLSGDAADHQDAQVFTPPVLFNPDGTAAVRPEITETPEVIGPGLAFTVRATAGMKRFTMIKSASLTHSVTSDLRFVELVFNEVAPGAYALQAPANVNVLTPGYWMLFGISASGPYSESKMLLVDATLTSSISHPDAQFTTVGKSVVPVTVRSYGYSASTRAYSADNLPPGVTLDAVSGLISGTPTTTGRWNVSVTVSDGLLEAATASFLWTVHSDLQVEPLANAPVQAGDALNFNVATSGSSAPEFQWDFGDGTGVTDFSSSASFAKTYAKPGRYLVTLTVRDDTGSVVTTSFHQAVHAPLTAKRPSVSSSLAYQVRSGANARLWVVNPDQDSVTVFDAVTRARGGIIGTGKGPRSVATAPDGRAWVVNSESGSISVIGANLSVVQTVSLALGSRPYAVVFDPAGSAAYVSLQDSGVVLKLDPTNPAKVLGSAQVGTSVRHLSVSADGAQVFATRFITPPLPGESTATVVTQDGDTKYGGVVCVLEAASMSVSRSVILAHSEEADSSIAGRGIPNYLGPAVISPDGTNAWVPSKKDNIKRGALRDGNPLTHDNTVRSIVSRLDLGSLAEDLPARIDFNDAGIACAAAYDPTGMYLFTALEGSRAVAVVDAWNQKELLRFNAGRAPQGVVTSPDGNTVYVHNFMDRTVTMHDVSAIRSGAETAPVMSATLKCISTEKLSPVVLKGKQFFYDSQDPRLALQQYISCAACHNDGDQDGRVWDFTSFGEGLRNNISLRGHATHGPSHWTGNFDEIQDFEGQIRSLPNGLGLMSDAAFHTGTRDQPLGDPKAGVSADLDALAAYVKSLSTAGSSPMRGSNGALTAEAVAGRQVFRAQNCAACHEGTRFTKSALNVFEDIGTIKPTSGQRLGGPLAGLDVPTLRGLWSTAPYLHDGSAATLADAVRAHKGVLLTDNQLSQLVSYLSQIDDAEVSAPAPLSIVLATAGGNVSGSFPVAGYLSEAAAGFAADDIVIIGGVVRGFSMTGTSFSFYVEPKAASVSISIPANVMQDATGLGNLGSNVLTVVNSADVTPPVITLSTAAESVSGAFTVSVNASEAIVGLSAADFVVVNGVATDLSGSGAVYLLSIQPTAAGVVTVQLPAETTADAAENPSGASNLLSVSYVPTDNTGAGVVNDPAPSVVLTATGRSGSGGFMIQAQFSEAVTGLDASEFVVTNGSIVALSGGDALWVATVQPAADGDVSVSLPVNAAQDSAGQGSSASNTLVLGNAPPAPLSVKIHFQNTGAPTPNGYCADDGDVFGARNGLTYGWNNDHTAQGRDRNAVSDQRQDTVMRLLAGAQWEMALPNGEYDVTISVGDATQSSTNTLNVEGVAVWNAAACAAGVFQVKSVRVLVSDGRLTLDNGAAAKGLTALNYVQLSSTSSTVSGTQNGLAAEYYAGVNFDQLRYSRTDRTVDFRWSAAAPDVRLGADNFSVRWQGVVMPLHSERHTFVTTSDNGVRLWVNGQLILNRWNKHAEETSSAEVDLQAGVPAAIKLEFFANDGDAVIRLMWASPSQPLQVIPTERLLTHAPGQAVTGYPESFAEWCASARSNGALSNAAGNADGDDLPDLLEYAFGASAGSGINAGDVLRLSTLNGHVSASVVRPRGPNDLNWQLQSSTDLKTWTALNAAATVSDNGDGTLTVRWKDLDTASGSTSGMVRLLVRCTATGETAVTAPYAWQTYTIAGGMQSIGVNVVNTPVFSGYAHSASEGVVYLSDASFLPGVVDEDASYYVEVKDGAYAGHHFDLAHIGDRVLVVDMESEANTLAAVPGEIAGARISVHKHVTLGQIFDKSVLQGTNNPGAADQVQMATATGYRTYWLLKSGSRSQWVAAGDARLTVADGVVIQPGTGVMLKSVSATPRTLMAAGQVRTTPFVRVLTPGLNLLSNPWPLDATPTRLGMLAAGSFNATTSPATADSLQVWKGDAQSGASGYDGWWLFQNPRGATAAWVSSRDATLASQNDVLVLKAGRGAVLTRRGSAGAVWRVEGL</sequence>
<dbReference type="PANTHER" id="PTHR32208:SF56">
    <property type="entry name" value="GALACTOSE OXIDASE-RELATED"/>
    <property type="match status" value="1"/>
</dbReference>
<dbReference type="SUPFAM" id="SSF49785">
    <property type="entry name" value="Galactose-binding domain-like"/>
    <property type="match status" value="1"/>
</dbReference>
<gene>
    <name evidence="10" type="ORF">HNQ65_001489</name>
</gene>
<dbReference type="InterPro" id="IPR037293">
    <property type="entry name" value="Gal_Oxidase_central_sf"/>
</dbReference>
<dbReference type="Pfam" id="PF09118">
    <property type="entry name" value="GO-like_E_set"/>
    <property type="match status" value="1"/>
</dbReference>
<evidence type="ECO:0000259" key="7">
    <source>
        <dbReference type="PROSITE" id="PS50093"/>
    </source>
</evidence>
<dbReference type="CDD" id="cd02851">
    <property type="entry name" value="E_set_GO_C"/>
    <property type="match status" value="1"/>
</dbReference>
<dbReference type="GO" id="GO:0005509">
    <property type="term" value="F:calcium ion binding"/>
    <property type="evidence" value="ECO:0007669"/>
    <property type="project" value="InterPro"/>
</dbReference>
<dbReference type="Gene3D" id="2.60.120.430">
    <property type="entry name" value="Galactose-binding lectin"/>
    <property type="match status" value="1"/>
</dbReference>
<dbReference type="PROSITE" id="PS50093">
    <property type="entry name" value="PKD"/>
    <property type="match status" value="1"/>
</dbReference>
<dbReference type="SUPFAM" id="SSF49313">
    <property type="entry name" value="Cadherin-like"/>
    <property type="match status" value="1"/>
</dbReference>
<feature type="domain" description="PKD" evidence="7">
    <location>
        <begin position="618"/>
        <end position="694"/>
    </location>
</feature>
<dbReference type="InterPro" id="IPR013783">
    <property type="entry name" value="Ig-like_fold"/>
</dbReference>
<dbReference type="GO" id="GO:0003677">
    <property type="term" value="F:DNA binding"/>
    <property type="evidence" value="ECO:0007669"/>
    <property type="project" value="UniProtKB-KW"/>
</dbReference>
<dbReference type="Gene3D" id="1.10.760.10">
    <property type="entry name" value="Cytochrome c-like domain"/>
    <property type="match status" value="2"/>
</dbReference>
<dbReference type="SUPFAM" id="SSF50974">
    <property type="entry name" value="Nitrous oxide reductase, N-terminal domain"/>
    <property type="match status" value="1"/>
</dbReference>
<dbReference type="InterPro" id="IPR006652">
    <property type="entry name" value="Kelch_1"/>
</dbReference>
<reference evidence="10 11" key="1">
    <citation type="submission" date="2020-08" db="EMBL/GenBank/DDBJ databases">
        <title>Genomic Encyclopedia of Type Strains, Phase IV (KMG-IV): sequencing the most valuable type-strain genomes for metagenomic binning, comparative biology and taxonomic classification.</title>
        <authorList>
            <person name="Goeker M."/>
        </authorList>
    </citation>
    <scope>NUCLEOTIDE SEQUENCE [LARGE SCALE GENOMIC DNA]</scope>
    <source>
        <strain evidence="10 11">DSM 12252</strain>
    </source>
</reference>
<evidence type="ECO:0000256" key="1">
    <source>
        <dbReference type="ARBA" id="ARBA00022617"/>
    </source>
</evidence>
<dbReference type="InterPro" id="IPR035986">
    <property type="entry name" value="PKD_dom_sf"/>
</dbReference>
<dbReference type="InterPro" id="IPR014756">
    <property type="entry name" value="Ig_E-set"/>
</dbReference>
<evidence type="ECO:0000256" key="4">
    <source>
        <dbReference type="ARBA" id="ARBA00023004"/>
    </source>
</evidence>
<dbReference type="Gene3D" id="2.130.10.10">
    <property type="entry name" value="YVTN repeat-like/Quinoprotein amine dehydrogenase"/>
    <property type="match status" value="2"/>
</dbReference>
<evidence type="ECO:0000256" key="5">
    <source>
        <dbReference type="PROSITE-ProRule" id="PRU00433"/>
    </source>
</evidence>
<dbReference type="Gene3D" id="2.130.10.80">
    <property type="entry name" value="Galactose oxidase/kelch, beta-propeller"/>
    <property type="match status" value="1"/>
</dbReference>
<evidence type="ECO:0000313" key="11">
    <source>
        <dbReference type="Proteomes" id="UP000590740"/>
    </source>
</evidence>
<accession>A0A7W7Y993</accession>
<dbReference type="InterPro" id="IPR011045">
    <property type="entry name" value="N2O_reductase_N"/>
</dbReference>
<dbReference type="InterPro" id="IPR008979">
    <property type="entry name" value="Galactose-bd-like_sf"/>
</dbReference>
<evidence type="ECO:0000259" key="8">
    <source>
        <dbReference type="PROSITE" id="PS51007"/>
    </source>
</evidence>
<dbReference type="PANTHER" id="PTHR32208">
    <property type="entry name" value="SECRETED PROTEIN-RELATED"/>
    <property type="match status" value="1"/>
</dbReference>
<dbReference type="InterPro" id="IPR022409">
    <property type="entry name" value="PKD/Chitinase_dom"/>
</dbReference>
<dbReference type="SUPFAM" id="SSF50965">
    <property type="entry name" value="Galactose oxidase, central domain"/>
    <property type="match status" value="1"/>
</dbReference>
<keyword evidence="3 6" id="KW-0732">Signal</keyword>
<name>A0A7W7Y993_9BACT</name>
<dbReference type="SUPFAM" id="SSF46626">
    <property type="entry name" value="Cytochrome c"/>
    <property type="match status" value="2"/>
</dbReference>
<dbReference type="GO" id="GO:0016020">
    <property type="term" value="C:membrane"/>
    <property type="evidence" value="ECO:0007669"/>
    <property type="project" value="InterPro"/>
</dbReference>
<protein>
    <submittedName>
        <fullName evidence="10">DNA-binding beta-propeller fold protein YncE</fullName>
    </submittedName>
</protein>
<keyword evidence="11" id="KW-1185">Reference proteome</keyword>
<dbReference type="InterPro" id="IPR015202">
    <property type="entry name" value="GO-like_E_set"/>
</dbReference>
<dbReference type="SUPFAM" id="SSF81296">
    <property type="entry name" value="E set domains"/>
    <property type="match status" value="1"/>
</dbReference>
<dbReference type="Pfam" id="PF07250">
    <property type="entry name" value="Glyoxal_oxid_N"/>
    <property type="match status" value="1"/>
</dbReference>
<dbReference type="Proteomes" id="UP000590740">
    <property type="component" value="Unassembled WGS sequence"/>
</dbReference>